<evidence type="ECO:0000313" key="1">
    <source>
        <dbReference type="EMBL" id="SFB27862.1"/>
    </source>
</evidence>
<proteinExistence type="predicted"/>
<dbReference type="EMBL" id="FOKK01000006">
    <property type="protein sequence ID" value="SFB27862.1"/>
    <property type="molecule type" value="Genomic_DNA"/>
</dbReference>
<dbReference type="Proteomes" id="UP000198790">
    <property type="component" value="Unassembled WGS sequence"/>
</dbReference>
<dbReference type="AlphaFoldDB" id="A0A1I0ZR74"/>
<dbReference type="STRING" id="237018.SAMN04489723_106246"/>
<gene>
    <name evidence="1" type="ORF">SAMN04489723_106246</name>
</gene>
<accession>A0A1I0ZR74</accession>
<protein>
    <recommendedName>
        <fullName evidence="3">DUF4297 domain-containing protein</fullName>
    </recommendedName>
</protein>
<keyword evidence="2" id="KW-1185">Reference proteome</keyword>
<evidence type="ECO:0008006" key="3">
    <source>
        <dbReference type="Google" id="ProtNLM"/>
    </source>
</evidence>
<organism evidence="1 2">
    <name type="scientific">Algoriphagus aquimarinus</name>
    <dbReference type="NCBI Taxonomy" id="237018"/>
    <lineage>
        <taxon>Bacteria</taxon>
        <taxon>Pseudomonadati</taxon>
        <taxon>Bacteroidota</taxon>
        <taxon>Cytophagia</taxon>
        <taxon>Cytophagales</taxon>
        <taxon>Cyclobacteriaceae</taxon>
        <taxon>Algoriphagus</taxon>
    </lineage>
</organism>
<dbReference type="RefSeq" id="WP_092897038.1">
    <property type="nucleotide sequence ID" value="NZ_FOKK01000006.1"/>
</dbReference>
<evidence type="ECO:0000313" key="2">
    <source>
        <dbReference type="Proteomes" id="UP000198790"/>
    </source>
</evidence>
<sequence>MAETKTIQEQHTAGPQAIGFDYQFYYFMLLALDLKFGQKIGFEVKDDVHIDKEDGTTILYQAKHTIIKNAKGKPQNLTELDTDLWKTLSNWADFIIADKSSDFLKKHTFILVTNKSESNNDFITTLNLFKADNDSDKVKLKIKELGNKTKDETLKKYLKKVTKLSKSKLELFLKKLWIEIGEDKIIDKIKNKILEKYYQENLVDPIFEKFSSELNLSKYLDIKAGQKFEISGSEFGKRFGKCFKVSNEIRPLPKREFPVLLPDDLESQIFIKQLLDIGEIQPGSNDIRNYTTQMLKFLNHFTYWSEEENFILLTDIEEFKNNSIQIWINEFKAKYRKIERQINYGSAIEDLEDDIKNLGVDLVDYIRKQDLSIPGFSALGIEFSNGHYYALSDKLEIGWHFDWSNKYKKE</sequence>
<reference evidence="1 2" key="1">
    <citation type="submission" date="2016-10" db="EMBL/GenBank/DDBJ databases">
        <authorList>
            <person name="de Groot N.N."/>
        </authorList>
    </citation>
    <scope>NUCLEOTIDE SEQUENCE [LARGE SCALE GENOMIC DNA]</scope>
    <source>
        <strain evidence="1 2">DSM 23399</strain>
    </source>
</reference>
<dbReference type="OrthoDB" id="2786695at2"/>
<name>A0A1I0ZR74_9BACT</name>